<dbReference type="PANTHER" id="PTHR35530:SF1">
    <property type="entry name" value="2-HYDROXYMUCONATE TAUTOMERASE"/>
    <property type="match status" value="1"/>
</dbReference>
<evidence type="ECO:0000259" key="6">
    <source>
        <dbReference type="Pfam" id="PF01361"/>
    </source>
</evidence>
<dbReference type="PANTHER" id="PTHR35530">
    <property type="entry name" value="TAUTOMERASE-RELATED"/>
    <property type="match status" value="1"/>
</dbReference>
<evidence type="ECO:0000256" key="2">
    <source>
        <dbReference type="ARBA" id="ARBA00023235"/>
    </source>
</evidence>
<evidence type="ECO:0000256" key="4">
    <source>
        <dbReference type="RuleBase" id="RU362032"/>
    </source>
</evidence>
<organism evidence="7 8">
    <name type="scientific">Sphingobium fuliginis (strain ATCC 27551)</name>
    <dbReference type="NCBI Taxonomy" id="336203"/>
    <lineage>
        <taxon>Bacteria</taxon>
        <taxon>Pseudomonadati</taxon>
        <taxon>Pseudomonadota</taxon>
        <taxon>Alphaproteobacteria</taxon>
        <taxon>Sphingomonadales</taxon>
        <taxon>Sphingomonadaceae</taxon>
        <taxon>Sphingobium</taxon>
    </lineage>
</organism>
<dbReference type="NCBIfam" id="TIGR00013">
    <property type="entry name" value="taut"/>
    <property type="match status" value="1"/>
</dbReference>
<dbReference type="InterPro" id="IPR018191">
    <property type="entry name" value="4-OT"/>
</dbReference>
<evidence type="ECO:0000256" key="1">
    <source>
        <dbReference type="ARBA" id="ARBA00006723"/>
    </source>
</evidence>
<dbReference type="GO" id="GO:0016853">
    <property type="term" value="F:isomerase activity"/>
    <property type="evidence" value="ECO:0007669"/>
    <property type="project" value="UniProtKB-UniRule"/>
</dbReference>
<evidence type="ECO:0000313" key="7">
    <source>
        <dbReference type="EMBL" id="GAY21809.1"/>
    </source>
</evidence>
<feature type="region of interest" description="Disordered" evidence="5">
    <location>
        <begin position="55"/>
        <end position="78"/>
    </location>
</feature>
<dbReference type="AlphaFoldDB" id="A0A292ZG23"/>
<dbReference type="RefSeq" id="WP_048577539.1">
    <property type="nucleotide sequence ID" value="NZ_BEWI01000031.1"/>
</dbReference>
<dbReference type="SUPFAM" id="SSF55331">
    <property type="entry name" value="Tautomerase/MIF"/>
    <property type="match status" value="1"/>
</dbReference>
<keyword evidence="2 4" id="KW-0413">Isomerase</keyword>
<comment type="caution">
    <text evidence="7">The sequence shown here is derived from an EMBL/GenBank/DDBJ whole genome shotgun (WGS) entry which is preliminary data.</text>
</comment>
<sequence length="78" mass="8181">MPFVDIRLAGNATREQKAAIVADVTRSLVERLGKSPAAVQVVISEIPTENYGAGGQLIADRDAPKPIGEDAHAAVTSR</sequence>
<feature type="domain" description="4-oxalocrotonate tautomerase-like" evidence="6">
    <location>
        <begin position="2"/>
        <end position="61"/>
    </location>
</feature>
<dbReference type="Pfam" id="PF01361">
    <property type="entry name" value="Tautomerase"/>
    <property type="match status" value="1"/>
</dbReference>
<protein>
    <recommendedName>
        <fullName evidence="4">Tautomerase</fullName>
        <ecNumber evidence="4">5.3.2.-</ecNumber>
    </recommendedName>
</protein>
<dbReference type="InterPro" id="IPR004370">
    <property type="entry name" value="4-OT-like_dom"/>
</dbReference>
<accession>A0A292ZG23</accession>
<gene>
    <name evidence="7" type="ORF">SFOMI_2362</name>
</gene>
<dbReference type="InterPro" id="IPR014347">
    <property type="entry name" value="Tautomerase/MIF_sf"/>
</dbReference>
<reference evidence="7 8" key="1">
    <citation type="journal article" date="2013" name="Biodegradation">
        <title>Occurrence of 4-tert-butylphenol (4-t-BP) biodegradation in an aquatic sample caused by the presence of Spirodela polyrrhiza and isolation of a 4-t-BP-utilizing bacterium.</title>
        <authorList>
            <person name="Ogata Y."/>
            <person name="Toyama T."/>
            <person name="Yu N."/>
            <person name="Wang X."/>
            <person name="Sei K."/>
            <person name="Ike M."/>
        </authorList>
    </citation>
    <scope>NUCLEOTIDE SEQUENCE [LARGE SCALE GENOMIC DNA]</scope>
    <source>
        <strain evidence="7 8">OMI</strain>
    </source>
</reference>
<feature type="compositionally biased region" description="Basic and acidic residues" evidence="5">
    <location>
        <begin position="59"/>
        <end position="72"/>
    </location>
</feature>
<comment type="similarity">
    <text evidence="1 4">Belongs to the 4-oxalocrotonate tautomerase family.</text>
</comment>
<evidence type="ECO:0000256" key="5">
    <source>
        <dbReference type="SAM" id="MobiDB-lite"/>
    </source>
</evidence>
<feature type="active site" description="Proton acceptor; via imino nitrogen" evidence="3">
    <location>
        <position position="2"/>
    </location>
</feature>
<dbReference type="Gene3D" id="3.30.429.10">
    <property type="entry name" value="Macrophage Migration Inhibitory Factor"/>
    <property type="match status" value="1"/>
</dbReference>
<evidence type="ECO:0000256" key="3">
    <source>
        <dbReference type="PIRSR" id="PIRSR618191-1"/>
    </source>
</evidence>
<proteinExistence type="inferred from homology"/>
<dbReference type="EC" id="5.3.2.-" evidence="4"/>
<reference evidence="7 8" key="2">
    <citation type="journal article" date="2013" name="Environ. Sci. Technol.">
        <title>The 4-tert-butylphenol-utilizing bacterium Sphingobium fuliginis OMI can degrade bisphenols via phenolic ring hydroxylation and meta-cleavage pathway.</title>
        <authorList>
            <person name="Ogata Y."/>
            <person name="Goda S."/>
            <person name="Toyama T."/>
            <person name="Sei K."/>
            <person name="Ike M."/>
        </authorList>
    </citation>
    <scope>NUCLEOTIDE SEQUENCE [LARGE SCALE GENOMIC DNA]</scope>
    <source>
        <strain evidence="7 8">OMI</strain>
    </source>
</reference>
<evidence type="ECO:0000313" key="8">
    <source>
        <dbReference type="Proteomes" id="UP000221538"/>
    </source>
</evidence>
<dbReference type="EMBL" id="BEWI01000031">
    <property type="protein sequence ID" value="GAY21809.1"/>
    <property type="molecule type" value="Genomic_DNA"/>
</dbReference>
<name>A0A292ZG23_SPHSA</name>
<dbReference type="Proteomes" id="UP000221538">
    <property type="component" value="Unassembled WGS sequence"/>
</dbReference>